<organism evidence="2 3">
    <name type="scientific">Gossypium australe</name>
    <dbReference type="NCBI Taxonomy" id="47621"/>
    <lineage>
        <taxon>Eukaryota</taxon>
        <taxon>Viridiplantae</taxon>
        <taxon>Streptophyta</taxon>
        <taxon>Embryophyta</taxon>
        <taxon>Tracheophyta</taxon>
        <taxon>Spermatophyta</taxon>
        <taxon>Magnoliopsida</taxon>
        <taxon>eudicotyledons</taxon>
        <taxon>Gunneridae</taxon>
        <taxon>Pentapetalae</taxon>
        <taxon>rosids</taxon>
        <taxon>malvids</taxon>
        <taxon>Malvales</taxon>
        <taxon>Malvaceae</taxon>
        <taxon>Malvoideae</taxon>
        <taxon>Gossypium</taxon>
    </lineage>
</organism>
<accession>A0A5B6VMV0</accession>
<comment type="caution">
    <text evidence="2">The sequence shown here is derived from an EMBL/GenBank/DDBJ whole genome shotgun (WGS) entry which is preliminary data.</text>
</comment>
<keyword evidence="3" id="KW-1185">Reference proteome</keyword>
<evidence type="ECO:0000256" key="1">
    <source>
        <dbReference type="SAM" id="MobiDB-lite"/>
    </source>
</evidence>
<name>A0A5B6VMV0_9ROSI</name>
<sequence length="222" mass="25719">MLIQRCRHHGLPEWLKLQMFYNGLDAHARSALDGVWPTERYTYDQRPSTIKVVQEDDICQQILDRLNHIEFSSNASSTFREDKPLFHYLNNPTEDMNYIGIREDQMSQLMSMMGDIKRQIGSDMPSNTDNNPRREGKENVKAIALYSGKVLSCLDNLPQEEIKEDTEDLQKDPQQVENELEPEEVAKSKEELIKESALKRAERANSKSERNKERWSGTMDAG</sequence>
<evidence type="ECO:0000313" key="2">
    <source>
        <dbReference type="EMBL" id="KAA3470408.1"/>
    </source>
</evidence>
<dbReference type="EMBL" id="SMMG02000006">
    <property type="protein sequence ID" value="KAA3470408.1"/>
    <property type="molecule type" value="Genomic_DNA"/>
</dbReference>
<protein>
    <submittedName>
        <fullName evidence="2">Acidic leucine-rich nuclear phosphoprotein 32 family member B-like</fullName>
    </submittedName>
</protein>
<evidence type="ECO:0000313" key="3">
    <source>
        <dbReference type="Proteomes" id="UP000325315"/>
    </source>
</evidence>
<feature type="region of interest" description="Disordered" evidence="1">
    <location>
        <begin position="164"/>
        <end position="222"/>
    </location>
</feature>
<proteinExistence type="predicted"/>
<dbReference type="AlphaFoldDB" id="A0A5B6VMV0"/>
<gene>
    <name evidence="2" type="ORF">EPI10_016120</name>
</gene>
<reference evidence="3" key="1">
    <citation type="journal article" date="2019" name="Plant Biotechnol. J.">
        <title>Genome sequencing of the Australian wild diploid species Gossypium australe highlights disease resistance and delayed gland morphogenesis.</title>
        <authorList>
            <person name="Cai Y."/>
            <person name="Cai X."/>
            <person name="Wang Q."/>
            <person name="Wang P."/>
            <person name="Zhang Y."/>
            <person name="Cai C."/>
            <person name="Xu Y."/>
            <person name="Wang K."/>
            <person name="Zhou Z."/>
            <person name="Wang C."/>
            <person name="Geng S."/>
            <person name="Li B."/>
            <person name="Dong Q."/>
            <person name="Hou Y."/>
            <person name="Wang H."/>
            <person name="Ai P."/>
            <person name="Liu Z."/>
            <person name="Yi F."/>
            <person name="Sun M."/>
            <person name="An G."/>
            <person name="Cheng J."/>
            <person name="Zhang Y."/>
            <person name="Shi Q."/>
            <person name="Xie Y."/>
            <person name="Shi X."/>
            <person name="Chang Y."/>
            <person name="Huang F."/>
            <person name="Chen Y."/>
            <person name="Hong S."/>
            <person name="Mi L."/>
            <person name="Sun Q."/>
            <person name="Zhang L."/>
            <person name="Zhou B."/>
            <person name="Peng R."/>
            <person name="Zhang X."/>
            <person name="Liu F."/>
        </authorList>
    </citation>
    <scope>NUCLEOTIDE SEQUENCE [LARGE SCALE GENOMIC DNA]</scope>
    <source>
        <strain evidence="3">cv. PA1801</strain>
    </source>
</reference>
<feature type="compositionally biased region" description="Basic and acidic residues" evidence="1">
    <location>
        <begin position="184"/>
        <end position="215"/>
    </location>
</feature>
<dbReference type="Proteomes" id="UP000325315">
    <property type="component" value="Unassembled WGS sequence"/>
</dbReference>